<dbReference type="EMBL" id="DS231697">
    <property type="protein sequence ID" value="KNA98249.1"/>
    <property type="molecule type" value="Genomic_DNA"/>
</dbReference>
<reference evidence="1" key="1">
    <citation type="submission" date="2007-04" db="EMBL/GenBank/DDBJ databases">
        <authorList>
            <consortium name="The Broad Institute Genome Sequencing Platform"/>
            <person name="Birren B."/>
            <person name="Lander E."/>
            <person name="Galagan J."/>
            <person name="Nusbaum C."/>
            <person name="Devon K."/>
            <person name="Ma L.-J."/>
            <person name="Jaffe D."/>
            <person name="Butler J."/>
            <person name="Alvarez P."/>
            <person name="Gnerre S."/>
            <person name="Grabherr M."/>
            <person name="Kleber M."/>
            <person name="Mauceli E."/>
            <person name="Brockman W."/>
            <person name="MacCallum I.A."/>
            <person name="Young S."/>
            <person name="LaButti K."/>
            <person name="DeCaprio D."/>
            <person name="Crawford M."/>
            <person name="Koehrsen M."/>
            <person name="Engels R."/>
            <person name="Montgomery P."/>
            <person name="Pearson M."/>
            <person name="Howarth C."/>
            <person name="Larson L."/>
            <person name="White J."/>
            <person name="O'Leary S."/>
            <person name="Kodira C."/>
            <person name="Zeng Q."/>
            <person name="Yandava C."/>
            <person name="Alvarado L."/>
            <person name="Kistler C."/>
            <person name="Shim W.-B."/>
            <person name="Kang S."/>
            <person name="Woloshuk C."/>
        </authorList>
    </citation>
    <scope>NUCLEOTIDE SEQUENCE</scope>
    <source>
        <strain evidence="1">4287</strain>
    </source>
</reference>
<dbReference type="KEGG" id="fox:FOXG_18368"/>
<organism evidence="1 2">
    <name type="scientific">Fusarium oxysporum f. sp. lycopersici (strain 4287 / CBS 123668 / FGSC 9935 / NRRL 34936)</name>
    <name type="common">Fusarium vascular wilt of tomato</name>
    <dbReference type="NCBI Taxonomy" id="426428"/>
    <lineage>
        <taxon>Eukaryota</taxon>
        <taxon>Fungi</taxon>
        <taxon>Dikarya</taxon>
        <taxon>Ascomycota</taxon>
        <taxon>Pezizomycotina</taxon>
        <taxon>Sordariomycetes</taxon>
        <taxon>Hypocreomycetidae</taxon>
        <taxon>Hypocreales</taxon>
        <taxon>Nectriaceae</taxon>
        <taxon>Fusarium</taxon>
        <taxon>Fusarium oxysporum species complex</taxon>
    </lineage>
</organism>
<reference evidence="1" key="2">
    <citation type="journal article" date="2010" name="Nature">
        <title>Comparative genomics reveals mobile pathogenicity chromosomes in Fusarium.</title>
        <authorList>
            <person name="Ma L.J."/>
            <person name="van der Does H.C."/>
            <person name="Borkovich K.A."/>
            <person name="Coleman J.J."/>
            <person name="Daboussi M.J."/>
            <person name="Di Pietro A."/>
            <person name="Dufresne M."/>
            <person name="Freitag M."/>
            <person name="Grabherr M."/>
            <person name="Henrissat B."/>
            <person name="Houterman P.M."/>
            <person name="Kang S."/>
            <person name="Shim W.B."/>
            <person name="Woloshuk C."/>
            <person name="Xie X."/>
            <person name="Xu J.R."/>
            <person name="Antoniw J."/>
            <person name="Baker S.E."/>
            <person name="Bluhm B.H."/>
            <person name="Breakspear A."/>
            <person name="Brown D.W."/>
            <person name="Butchko R.A."/>
            <person name="Chapman S."/>
            <person name="Coulson R."/>
            <person name="Coutinho P.M."/>
            <person name="Danchin E.G."/>
            <person name="Diener A."/>
            <person name="Gale L.R."/>
            <person name="Gardiner D.M."/>
            <person name="Goff S."/>
            <person name="Hammond-Kosack K.E."/>
            <person name="Hilburn K."/>
            <person name="Hua-Van A."/>
            <person name="Jonkers W."/>
            <person name="Kazan K."/>
            <person name="Kodira C.D."/>
            <person name="Koehrsen M."/>
            <person name="Kumar L."/>
            <person name="Lee Y.H."/>
            <person name="Li L."/>
            <person name="Manners J.M."/>
            <person name="Miranda-Saavedra D."/>
            <person name="Mukherjee M."/>
            <person name="Park G."/>
            <person name="Park J."/>
            <person name="Park S.Y."/>
            <person name="Proctor R.H."/>
            <person name="Regev A."/>
            <person name="Ruiz-Roldan M.C."/>
            <person name="Sain D."/>
            <person name="Sakthikumar S."/>
            <person name="Sykes S."/>
            <person name="Schwartz D.C."/>
            <person name="Turgeon B.G."/>
            <person name="Wapinski I."/>
            <person name="Yoder O."/>
            <person name="Young S."/>
            <person name="Zeng Q."/>
            <person name="Zhou S."/>
            <person name="Galagan J."/>
            <person name="Cuomo C.A."/>
            <person name="Kistler H.C."/>
            <person name="Rep M."/>
        </authorList>
    </citation>
    <scope>NUCLEOTIDE SEQUENCE [LARGE SCALE GENOMIC DNA]</scope>
    <source>
        <strain evidence="1">4287</strain>
    </source>
</reference>
<dbReference type="AlphaFoldDB" id="A0A0J9UGK1"/>
<dbReference type="Proteomes" id="UP000009097">
    <property type="component" value="Unassembled WGS sequence"/>
</dbReference>
<evidence type="ECO:0000313" key="2">
    <source>
        <dbReference type="Proteomes" id="UP000009097"/>
    </source>
</evidence>
<dbReference type="GeneID" id="28959074"/>
<dbReference type="VEuPathDB" id="FungiDB:FOXG_18368"/>
<accession>A0A0J9UGK1</accession>
<gene>
    <name evidence="1" type="ORF">FOXG_18368</name>
</gene>
<protein>
    <submittedName>
        <fullName evidence="1">Uncharacterized protein</fullName>
    </submittedName>
</protein>
<name>A0A0J9UGK1_FUSO4</name>
<evidence type="ECO:0000313" key="1">
    <source>
        <dbReference type="EMBL" id="KNA98249.1"/>
    </source>
</evidence>
<proteinExistence type="predicted"/>
<dbReference type="RefSeq" id="XP_018236295.1">
    <property type="nucleotide sequence ID" value="XM_018398441.1"/>
</dbReference>
<sequence length="46" mass="4928">MAAENGTGFLQQLGIGMSPNNTRGRGILDLQVHSGPDLWEDLDDGM</sequence>